<reference evidence="1 2" key="1">
    <citation type="submission" date="2016-05" db="EMBL/GenBank/DDBJ databases">
        <title>Draft genome sequence of Pediococcus parvulus 2.6, a probiotic beta-glucan producer strain.</title>
        <authorList>
            <person name="Mohedano M.L."/>
            <person name="Perez-Ramos A."/>
            <person name="Duenas M.T."/>
            <person name="Lamontanara A."/>
            <person name="Orru L."/>
            <person name="Spano G."/>
            <person name="Capozzi V."/>
            <person name="Lopez P."/>
        </authorList>
    </citation>
    <scope>NUCLEOTIDE SEQUENCE [LARGE SCALE GENOMIC DNA]</scope>
    <source>
        <strain evidence="1 2">2.6</strain>
    </source>
</reference>
<evidence type="ECO:0000313" key="2">
    <source>
        <dbReference type="Proteomes" id="UP000077280"/>
    </source>
</evidence>
<sequence length="130" mass="15251">MSEMAKDDGIKVETDEEQIAKIDFDKEDVKQAADMIAEKGFVTKNDFPDMHDRLWSQGFYEKIEDEFHHRDNEDPYIFCERFDFIGGAIESIIFDMDQVKTREKALHILGEALDLKVQDKPNETHKMVTY</sequence>
<comment type="caution">
    <text evidence="1">The sequence shown here is derived from an EMBL/GenBank/DDBJ whole genome shotgun (WGS) entry which is preliminary data.</text>
</comment>
<accession>A0ABX2UH37</accession>
<dbReference type="EMBL" id="LXND01000039">
    <property type="protein sequence ID" value="OAD64244.1"/>
    <property type="molecule type" value="Genomic_DNA"/>
</dbReference>
<dbReference type="Proteomes" id="UP000077280">
    <property type="component" value="Unassembled WGS sequence"/>
</dbReference>
<protein>
    <submittedName>
        <fullName evidence="1">Uncharacterized protein</fullName>
    </submittedName>
</protein>
<keyword evidence="2" id="KW-1185">Reference proteome</keyword>
<proteinExistence type="predicted"/>
<evidence type="ECO:0000313" key="1">
    <source>
        <dbReference type="EMBL" id="OAD64244.1"/>
    </source>
</evidence>
<organism evidence="1 2">
    <name type="scientific">Pediococcus parvulus</name>
    <dbReference type="NCBI Taxonomy" id="54062"/>
    <lineage>
        <taxon>Bacteria</taxon>
        <taxon>Bacillati</taxon>
        <taxon>Bacillota</taxon>
        <taxon>Bacilli</taxon>
        <taxon>Lactobacillales</taxon>
        <taxon>Lactobacillaceae</taxon>
        <taxon>Pediococcus</taxon>
    </lineage>
</organism>
<gene>
    <name evidence="1" type="ORF">A7K95_00440</name>
</gene>
<name>A0ABX2UH37_9LACO</name>